<accession>A0A553B974</accession>
<dbReference type="Proteomes" id="UP000318528">
    <property type="component" value="Unassembled WGS sequence"/>
</dbReference>
<dbReference type="Proteomes" id="UP000318669">
    <property type="component" value="Unassembled WGS sequence"/>
</dbReference>
<gene>
    <name evidence="4" type="ORF">FNW11_13360</name>
    <name evidence="2" type="ORF">FNW11_17180</name>
    <name evidence="3" type="ORF">FNW12_10765</name>
    <name evidence="1" type="ORF">FNW12_17630</name>
</gene>
<dbReference type="AlphaFoldDB" id="A0A553B974"/>
<dbReference type="EMBL" id="VJZL01000069">
    <property type="protein sequence ID" value="TRX04781.1"/>
    <property type="molecule type" value="Genomic_DNA"/>
</dbReference>
<keyword evidence="5" id="KW-1185">Reference proteome</keyword>
<dbReference type="OrthoDB" id="1495838at2"/>
<name>A0A553B974_9FLAO</name>
<organism evidence="2 6">
    <name type="scientific">Flavobacterium gawalongense</name>
    <dbReference type="NCBI Taxonomy" id="2594432"/>
    <lineage>
        <taxon>Bacteria</taxon>
        <taxon>Pseudomonadati</taxon>
        <taxon>Bacteroidota</taxon>
        <taxon>Flavobacteriia</taxon>
        <taxon>Flavobacteriales</taxon>
        <taxon>Flavobacteriaceae</taxon>
        <taxon>Flavobacterium</taxon>
    </lineage>
</organism>
<evidence type="ECO:0000313" key="6">
    <source>
        <dbReference type="Proteomes" id="UP000318669"/>
    </source>
</evidence>
<protein>
    <submittedName>
        <fullName evidence="2">Uncharacterized protein</fullName>
    </submittedName>
</protein>
<dbReference type="EMBL" id="VJZN01000017">
    <property type="protein sequence ID" value="TRX05338.1"/>
    <property type="molecule type" value="Genomic_DNA"/>
</dbReference>
<proteinExistence type="predicted"/>
<evidence type="ECO:0000313" key="5">
    <source>
        <dbReference type="Proteomes" id="UP000318528"/>
    </source>
</evidence>
<evidence type="ECO:0000313" key="3">
    <source>
        <dbReference type="EMBL" id="TRX05338.1"/>
    </source>
</evidence>
<sequence>MVIFGRCNGVLAYPRITASYAVSVRQYRTLSVRFLQCIPHGKPPCDVLMIRGFNPLIRDLHPLEK</sequence>
<dbReference type="EMBL" id="VJZL01000028">
    <property type="protein sequence ID" value="TRX07007.1"/>
    <property type="molecule type" value="Genomic_DNA"/>
</dbReference>
<dbReference type="EMBL" id="VJZN01000066">
    <property type="protein sequence ID" value="TRX00314.1"/>
    <property type="molecule type" value="Genomic_DNA"/>
</dbReference>
<evidence type="ECO:0000313" key="2">
    <source>
        <dbReference type="EMBL" id="TRX04781.1"/>
    </source>
</evidence>
<comment type="caution">
    <text evidence="2">The sequence shown here is derived from an EMBL/GenBank/DDBJ whole genome shotgun (WGS) entry which is preliminary data.</text>
</comment>
<evidence type="ECO:0000313" key="4">
    <source>
        <dbReference type="EMBL" id="TRX07007.1"/>
    </source>
</evidence>
<evidence type="ECO:0000313" key="1">
    <source>
        <dbReference type="EMBL" id="TRX00314.1"/>
    </source>
</evidence>
<reference evidence="5 6" key="1">
    <citation type="submission" date="2019-07" db="EMBL/GenBank/DDBJ databases">
        <title>Novel species of Flavobacterium.</title>
        <authorList>
            <person name="Liu Q."/>
            <person name="Xin Y.-H."/>
        </authorList>
    </citation>
    <scope>NUCLEOTIDE SEQUENCE [LARGE SCALE GENOMIC DNA]</scope>
    <source>
        <strain evidence="1 5">GSP39</strain>
        <strain evidence="2 6">GSR22</strain>
    </source>
</reference>